<dbReference type="AlphaFoldDB" id="A0A6I4ZSN0"/>
<proteinExistence type="predicted"/>
<organism evidence="2 3">
    <name type="scientific">Pontibacillus yanchengensis</name>
    <dbReference type="NCBI Taxonomy" id="462910"/>
    <lineage>
        <taxon>Bacteria</taxon>
        <taxon>Bacillati</taxon>
        <taxon>Bacillota</taxon>
        <taxon>Bacilli</taxon>
        <taxon>Bacillales</taxon>
        <taxon>Bacillaceae</taxon>
        <taxon>Pontibacillus</taxon>
    </lineage>
</organism>
<dbReference type="EMBL" id="WMEQ01000001">
    <property type="protein sequence ID" value="MYL32204.1"/>
    <property type="molecule type" value="Genomic_DNA"/>
</dbReference>
<protein>
    <submittedName>
        <fullName evidence="2">Uncharacterized protein</fullName>
    </submittedName>
</protein>
<gene>
    <name evidence="2" type="ORF">GLW05_01115</name>
</gene>
<reference evidence="2 3" key="1">
    <citation type="submission" date="2019-11" db="EMBL/GenBank/DDBJ databases">
        <title>Genome sequences of 17 halophilic strains isolated from different environments.</title>
        <authorList>
            <person name="Furrow R.E."/>
        </authorList>
    </citation>
    <scope>NUCLEOTIDE SEQUENCE [LARGE SCALE GENOMIC DNA]</scope>
    <source>
        <strain evidence="2 3">22514_16_FS</strain>
    </source>
</reference>
<feature type="compositionally biased region" description="Polar residues" evidence="1">
    <location>
        <begin position="67"/>
        <end position="78"/>
    </location>
</feature>
<dbReference type="RefSeq" id="WP_160847516.1">
    <property type="nucleotide sequence ID" value="NZ_WMEQ01000001.1"/>
</dbReference>
<comment type="caution">
    <text evidence="2">The sequence shown here is derived from an EMBL/GenBank/DDBJ whole genome shotgun (WGS) entry which is preliminary data.</text>
</comment>
<evidence type="ECO:0000256" key="1">
    <source>
        <dbReference type="SAM" id="MobiDB-lite"/>
    </source>
</evidence>
<name>A0A6I4ZSN0_9BACI</name>
<feature type="compositionally biased region" description="Basic and acidic residues" evidence="1">
    <location>
        <begin position="39"/>
        <end position="65"/>
    </location>
</feature>
<accession>A0A6I4ZSN0</accession>
<evidence type="ECO:0000313" key="2">
    <source>
        <dbReference type="EMBL" id="MYL32204.1"/>
    </source>
</evidence>
<dbReference type="OrthoDB" id="2706316at2"/>
<dbReference type="Proteomes" id="UP000468638">
    <property type="component" value="Unassembled WGS sequence"/>
</dbReference>
<sequence length="102" mass="12216">MGYILPIAHHQYNDYRERVESPKRDPFHVDPVFRLDLEENLRENEPRDEDRKEFQEYEERLEKQQTSRKPSQIYTPNTAHAGKGQKIYSDLTGIGRHFNESV</sequence>
<evidence type="ECO:0000313" key="3">
    <source>
        <dbReference type="Proteomes" id="UP000468638"/>
    </source>
</evidence>
<feature type="region of interest" description="Disordered" evidence="1">
    <location>
        <begin position="39"/>
        <end position="86"/>
    </location>
</feature>